<keyword evidence="8" id="KW-0256">Endoplasmic reticulum</keyword>
<evidence type="ECO:0000256" key="3">
    <source>
        <dbReference type="ARBA" id="ARBA00006739"/>
    </source>
</evidence>
<dbReference type="GO" id="GO:0006487">
    <property type="term" value="P:protein N-linked glycosylation"/>
    <property type="evidence" value="ECO:0007669"/>
    <property type="project" value="TreeGrafter"/>
</dbReference>
<evidence type="ECO:0000313" key="14">
    <source>
        <dbReference type="EMBL" id="OGE94662.1"/>
    </source>
</evidence>
<keyword evidence="9" id="KW-0735">Signal-anchor</keyword>
<feature type="domain" description="Glycosyltransferase 2-like" evidence="13">
    <location>
        <begin position="6"/>
        <end position="173"/>
    </location>
</feature>
<proteinExistence type="inferred from homology"/>
<dbReference type="PANTHER" id="PTHR10859">
    <property type="entry name" value="GLYCOSYL TRANSFERASE"/>
    <property type="match status" value="1"/>
</dbReference>
<dbReference type="CDD" id="cd04188">
    <property type="entry name" value="DPG_synthase"/>
    <property type="match status" value="1"/>
</dbReference>
<dbReference type="AlphaFoldDB" id="A0A1F5PY74"/>
<dbReference type="InterPro" id="IPR001173">
    <property type="entry name" value="Glyco_trans_2-like"/>
</dbReference>
<dbReference type="EMBL" id="MFFB01000012">
    <property type="protein sequence ID" value="OGE94662.1"/>
    <property type="molecule type" value="Genomic_DNA"/>
</dbReference>
<comment type="caution">
    <text evidence="14">The sequence shown here is derived from an EMBL/GenBank/DDBJ whole genome shotgun (WGS) entry which is preliminary data.</text>
</comment>
<organism evidence="14 15">
    <name type="scientific">Candidatus Doudnabacteria bacterium RIFCSPLOWO2_01_FULL_44_21</name>
    <dbReference type="NCBI Taxonomy" id="1817841"/>
    <lineage>
        <taxon>Bacteria</taxon>
        <taxon>Candidatus Doudnaibacteriota</taxon>
    </lineage>
</organism>
<comment type="subcellular location">
    <subcellularLocation>
        <location evidence="1">Endoplasmic reticulum membrane</location>
        <topology evidence="1">Single-pass membrane protein</topology>
    </subcellularLocation>
</comment>
<dbReference type="STRING" id="1817841.A3B10_00725"/>
<dbReference type="Gene3D" id="3.90.550.10">
    <property type="entry name" value="Spore Coat Polysaccharide Biosynthesis Protein SpsA, Chain A"/>
    <property type="match status" value="1"/>
</dbReference>
<dbReference type="EC" id="2.4.1.117" evidence="4"/>
<evidence type="ECO:0000256" key="4">
    <source>
        <dbReference type="ARBA" id="ARBA00012583"/>
    </source>
</evidence>
<protein>
    <recommendedName>
        <fullName evidence="4">dolichyl-phosphate beta-glucosyltransferase</fullName>
        <ecNumber evidence="4">2.4.1.117</ecNumber>
    </recommendedName>
</protein>
<keyword evidence="7" id="KW-0812">Transmembrane</keyword>
<evidence type="ECO:0000256" key="7">
    <source>
        <dbReference type="ARBA" id="ARBA00022692"/>
    </source>
</evidence>
<comment type="pathway">
    <text evidence="2">Protein modification; protein glycosylation.</text>
</comment>
<evidence type="ECO:0000256" key="5">
    <source>
        <dbReference type="ARBA" id="ARBA00022676"/>
    </source>
</evidence>
<dbReference type="InterPro" id="IPR029044">
    <property type="entry name" value="Nucleotide-diphossugar_trans"/>
</dbReference>
<dbReference type="SUPFAM" id="SSF53448">
    <property type="entry name" value="Nucleotide-diphospho-sugar transferases"/>
    <property type="match status" value="1"/>
</dbReference>
<evidence type="ECO:0000256" key="11">
    <source>
        <dbReference type="ARBA" id="ARBA00023136"/>
    </source>
</evidence>
<evidence type="ECO:0000256" key="6">
    <source>
        <dbReference type="ARBA" id="ARBA00022679"/>
    </source>
</evidence>
<keyword evidence="6" id="KW-0808">Transferase</keyword>
<name>A0A1F5PY74_9BACT</name>
<dbReference type="Pfam" id="PF00535">
    <property type="entry name" value="Glycos_transf_2"/>
    <property type="match status" value="1"/>
</dbReference>
<dbReference type="InterPro" id="IPR035518">
    <property type="entry name" value="DPG_synthase"/>
</dbReference>
<comment type="similarity">
    <text evidence="3">Belongs to the glycosyltransferase 2 family.</text>
</comment>
<dbReference type="GO" id="GO:0004581">
    <property type="term" value="F:dolichyl-phosphate beta-glucosyltransferase activity"/>
    <property type="evidence" value="ECO:0007669"/>
    <property type="project" value="UniProtKB-EC"/>
</dbReference>
<evidence type="ECO:0000313" key="15">
    <source>
        <dbReference type="Proteomes" id="UP000177281"/>
    </source>
</evidence>
<gene>
    <name evidence="14" type="ORF">A3B10_00725</name>
</gene>
<evidence type="ECO:0000256" key="1">
    <source>
        <dbReference type="ARBA" id="ARBA00004389"/>
    </source>
</evidence>
<comment type="catalytic activity">
    <reaction evidence="12">
        <text>a di-trans,poly-cis-dolichyl phosphate + UDP-alpha-D-glucose = a di-trans,poly-cis-dolichyl beta-D-glucosyl phosphate + UDP</text>
        <dbReference type="Rhea" id="RHEA:15401"/>
        <dbReference type="Rhea" id="RHEA-COMP:19498"/>
        <dbReference type="Rhea" id="RHEA-COMP:19502"/>
        <dbReference type="ChEBI" id="CHEBI:57525"/>
        <dbReference type="ChEBI" id="CHEBI:57683"/>
        <dbReference type="ChEBI" id="CHEBI:58223"/>
        <dbReference type="ChEBI" id="CHEBI:58885"/>
        <dbReference type="EC" id="2.4.1.117"/>
    </reaction>
    <physiologicalReaction direction="left-to-right" evidence="12">
        <dbReference type="Rhea" id="RHEA:15402"/>
    </physiologicalReaction>
</comment>
<keyword evidence="11" id="KW-0472">Membrane</keyword>
<reference evidence="14 15" key="1">
    <citation type="journal article" date="2016" name="Nat. Commun.">
        <title>Thousands of microbial genomes shed light on interconnected biogeochemical processes in an aquifer system.</title>
        <authorList>
            <person name="Anantharaman K."/>
            <person name="Brown C.T."/>
            <person name="Hug L.A."/>
            <person name="Sharon I."/>
            <person name="Castelle C.J."/>
            <person name="Probst A.J."/>
            <person name="Thomas B.C."/>
            <person name="Singh A."/>
            <person name="Wilkins M.J."/>
            <person name="Karaoz U."/>
            <person name="Brodie E.L."/>
            <person name="Williams K.H."/>
            <person name="Hubbard S.S."/>
            <person name="Banfield J.F."/>
        </authorList>
    </citation>
    <scope>NUCLEOTIDE SEQUENCE [LARGE SCALE GENOMIC DNA]</scope>
</reference>
<evidence type="ECO:0000256" key="10">
    <source>
        <dbReference type="ARBA" id="ARBA00022989"/>
    </source>
</evidence>
<keyword evidence="5" id="KW-0328">Glycosyltransferase</keyword>
<evidence type="ECO:0000256" key="2">
    <source>
        <dbReference type="ARBA" id="ARBA00004922"/>
    </source>
</evidence>
<accession>A0A1F5PY74</accession>
<keyword evidence="10" id="KW-1133">Transmembrane helix</keyword>
<dbReference type="Proteomes" id="UP000177281">
    <property type="component" value="Unassembled WGS sequence"/>
</dbReference>
<dbReference type="PANTHER" id="PTHR10859:SF91">
    <property type="entry name" value="DOLICHYL-PHOSPHATE BETA-GLUCOSYLTRANSFERASE"/>
    <property type="match status" value="1"/>
</dbReference>
<evidence type="ECO:0000256" key="8">
    <source>
        <dbReference type="ARBA" id="ARBA00022824"/>
    </source>
</evidence>
<evidence type="ECO:0000256" key="9">
    <source>
        <dbReference type="ARBA" id="ARBA00022968"/>
    </source>
</evidence>
<sequence length="241" mass="27230">MSVKLSVIIPAHNEEKRIERTLRDVDDYLEKQHYPYEIIVVDNASNDRTSQVVEKLAATSVQNSKILLQPIVGKGMAVKMGVEAAVGDYIMFMDADNATPISEIEQFWPSLEQGIEVVIGDRYLDIKHRAKQPFIRTVLSRASNYLIQLVLIPHIHDTQAGFKAFQGFAAKQIFKHITIRGWAFDMELLAIALKLSYRIKAVPITREEEGGSTVPPTAFLQSLRDLFVIKWNALTGKYSTK</sequence>
<evidence type="ECO:0000256" key="12">
    <source>
        <dbReference type="ARBA" id="ARBA00045097"/>
    </source>
</evidence>
<evidence type="ECO:0000259" key="13">
    <source>
        <dbReference type="Pfam" id="PF00535"/>
    </source>
</evidence>